<proteinExistence type="predicted"/>
<evidence type="ECO:0000256" key="7">
    <source>
        <dbReference type="ARBA" id="ARBA00022692"/>
    </source>
</evidence>
<dbReference type="CDD" id="cd00082">
    <property type="entry name" value="HisKA"/>
    <property type="match status" value="1"/>
</dbReference>
<evidence type="ECO:0000259" key="15">
    <source>
        <dbReference type="PROSITE" id="PS50109"/>
    </source>
</evidence>
<evidence type="ECO:0000313" key="17">
    <source>
        <dbReference type="Proteomes" id="UP000054709"/>
    </source>
</evidence>
<dbReference type="OrthoDB" id="9773956at2"/>
<dbReference type="InterPro" id="IPR003594">
    <property type="entry name" value="HATPase_dom"/>
</dbReference>
<protein>
    <recommendedName>
        <fullName evidence="3">histidine kinase</fullName>
        <ecNumber evidence="3">2.7.13.3</ecNumber>
    </recommendedName>
</protein>
<keyword evidence="9 16" id="KW-0418">Kinase</keyword>
<dbReference type="SMART" id="SM00387">
    <property type="entry name" value="HATPase_c"/>
    <property type="match status" value="1"/>
</dbReference>
<dbReference type="SUPFAM" id="SSF55874">
    <property type="entry name" value="ATPase domain of HSP90 chaperone/DNA topoisomerase II/histidine kinase"/>
    <property type="match status" value="1"/>
</dbReference>
<evidence type="ECO:0000256" key="11">
    <source>
        <dbReference type="ARBA" id="ARBA00022989"/>
    </source>
</evidence>
<dbReference type="Proteomes" id="UP000054709">
    <property type="component" value="Unassembled WGS sequence"/>
</dbReference>
<name>A0A0W1AUM7_9BACL</name>
<dbReference type="GO" id="GO:0004721">
    <property type="term" value="F:phosphoprotein phosphatase activity"/>
    <property type="evidence" value="ECO:0007669"/>
    <property type="project" value="TreeGrafter"/>
</dbReference>
<keyword evidence="5" id="KW-0597">Phosphoprotein</keyword>
<evidence type="ECO:0000256" key="12">
    <source>
        <dbReference type="ARBA" id="ARBA00023012"/>
    </source>
</evidence>
<feature type="transmembrane region" description="Helical" evidence="14">
    <location>
        <begin position="42"/>
        <end position="63"/>
    </location>
</feature>
<keyword evidence="4" id="KW-1003">Cell membrane</keyword>
<evidence type="ECO:0000256" key="9">
    <source>
        <dbReference type="ARBA" id="ARBA00022777"/>
    </source>
</evidence>
<keyword evidence="6" id="KW-0808">Transferase</keyword>
<dbReference type="SUPFAM" id="SSF47384">
    <property type="entry name" value="Homodimeric domain of signal transducing histidine kinase"/>
    <property type="match status" value="1"/>
</dbReference>
<dbReference type="InterPro" id="IPR004358">
    <property type="entry name" value="Sig_transdc_His_kin-like_C"/>
</dbReference>
<dbReference type="GO" id="GO:0000155">
    <property type="term" value="F:phosphorelay sensor kinase activity"/>
    <property type="evidence" value="ECO:0007669"/>
    <property type="project" value="InterPro"/>
</dbReference>
<dbReference type="PANTHER" id="PTHR45453">
    <property type="entry name" value="PHOSPHATE REGULON SENSOR PROTEIN PHOR"/>
    <property type="match status" value="1"/>
</dbReference>
<dbReference type="InterPro" id="IPR036097">
    <property type="entry name" value="HisK_dim/P_sf"/>
</dbReference>
<keyword evidence="17" id="KW-1185">Reference proteome</keyword>
<comment type="catalytic activity">
    <reaction evidence="1">
        <text>ATP + protein L-histidine = ADP + protein N-phospho-L-histidine.</text>
        <dbReference type="EC" id="2.7.13.3"/>
    </reaction>
</comment>
<dbReference type="PANTHER" id="PTHR45453:SF2">
    <property type="entry name" value="HISTIDINE KINASE"/>
    <property type="match status" value="1"/>
</dbReference>
<keyword evidence="13 14" id="KW-0472">Membrane</keyword>
<dbReference type="GO" id="GO:0005886">
    <property type="term" value="C:plasma membrane"/>
    <property type="evidence" value="ECO:0007669"/>
    <property type="project" value="UniProtKB-SubCell"/>
</dbReference>
<keyword evidence="8" id="KW-0547">Nucleotide-binding</keyword>
<dbReference type="EC" id="2.7.13.3" evidence="3"/>
<comment type="caution">
    <text evidence="16">The sequence shown here is derived from an EMBL/GenBank/DDBJ whole genome shotgun (WGS) entry which is preliminary data.</text>
</comment>
<dbReference type="Gene3D" id="3.30.565.10">
    <property type="entry name" value="Histidine kinase-like ATPase, C-terminal domain"/>
    <property type="match status" value="1"/>
</dbReference>
<keyword evidence="12" id="KW-0902">Two-component regulatory system</keyword>
<keyword evidence="7 14" id="KW-0812">Transmembrane</keyword>
<dbReference type="SMART" id="SM00388">
    <property type="entry name" value="HisKA"/>
    <property type="match status" value="1"/>
</dbReference>
<evidence type="ECO:0000256" key="1">
    <source>
        <dbReference type="ARBA" id="ARBA00000085"/>
    </source>
</evidence>
<dbReference type="GO" id="GO:0005524">
    <property type="term" value="F:ATP binding"/>
    <property type="evidence" value="ECO:0007669"/>
    <property type="project" value="UniProtKB-KW"/>
</dbReference>
<evidence type="ECO:0000256" key="8">
    <source>
        <dbReference type="ARBA" id="ARBA00022741"/>
    </source>
</evidence>
<dbReference type="InterPro" id="IPR050351">
    <property type="entry name" value="BphY/WalK/GraS-like"/>
</dbReference>
<evidence type="ECO:0000256" key="14">
    <source>
        <dbReference type="SAM" id="Phobius"/>
    </source>
</evidence>
<dbReference type="PRINTS" id="PR00344">
    <property type="entry name" value="BCTRLSENSOR"/>
</dbReference>
<dbReference type="InterPro" id="IPR005467">
    <property type="entry name" value="His_kinase_dom"/>
</dbReference>
<evidence type="ECO:0000256" key="3">
    <source>
        <dbReference type="ARBA" id="ARBA00012438"/>
    </source>
</evidence>
<comment type="subcellular location">
    <subcellularLocation>
        <location evidence="2">Cell membrane</location>
        <topology evidence="2">Multi-pass membrane protein</topology>
    </subcellularLocation>
</comment>
<dbReference type="FunFam" id="3.30.565.10:FF:000006">
    <property type="entry name" value="Sensor histidine kinase WalK"/>
    <property type="match status" value="1"/>
</dbReference>
<evidence type="ECO:0000256" key="4">
    <source>
        <dbReference type="ARBA" id="ARBA00022475"/>
    </source>
</evidence>
<evidence type="ECO:0000256" key="2">
    <source>
        <dbReference type="ARBA" id="ARBA00004651"/>
    </source>
</evidence>
<dbReference type="PROSITE" id="PS50109">
    <property type="entry name" value="HIS_KIN"/>
    <property type="match status" value="1"/>
</dbReference>
<dbReference type="InterPro" id="IPR036890">
    <property type="entry name" value="HATPase_C_sf"/>
</dbReference>
<evidence type="ECO:0000313" key="16">
    <source>
        <dbReference type="EMBL" id="KTD84960.1"/>
    </source>
</evidence>
<evidence type="ECO:0000256" key="13">
    <source>
        <dbReference type="ARBA" id="ARBA00023136"/>
    </source>
</evidence>
<dbReference type="Pfam" id="PF02518">
    <property type="entry name" value="HATPase_c"/>
    <property type="match status" value="1"/>
</dbReference>
<feature type="domain" description="Histidine kinase" evidence="15">
    <location>
        <begin position="131"/>
        <end position="345"/>
    </location>
</feature>
<dbReference type="GO" id="GO:0016036">
    <property type="term" value="P:cellular response to phosphate starvation"/>
    <property type="evidence" value="ECO:0007669"/>
    <property type="project" value="TreeGrafter"/>
</dbReference>
<reference evidence="16 17" key="1">
    <citation type="journal article" date="2015" name="Int. Biodeterior. Biodegradation">
        <title>Physiological and genetic screening methods for the isolation of methyl tert-butyl ether-degrading bacteria for bioremediation purposes.</title>
        <authorList>
            <person name="Guisado I.M."/>
            <person name="Purswani J."/>
            <person name="Gonzalez Lopez J."/>
            <person name="Pozo C."/>
        </authorList>
    </citation>
    <scope>NUCLEOTIDE SEQUENCE [LARGE SCALE GENOMIC DNA]</scope>
    <source>
        <strain evidence="16 17">SH7</strain>
    </source>
</reference>
<dbReference type="Pfam" id="PF00512">
    <property type="entry name" value="HisKA"/>
    <property type="match status" value="1"/>
</dbReference>
<evidence type="ECO:0000256" key="10">
    <source>
        <dbReference type="ARBA" id="ARBA00022840"/>
    </source>
</evidence>
<feature type="transmembrane region" description="Helical" evidence="14">
    <location>
        <begin position="17"/>
        <end position="36"/>
    </location>
</feature>
<sequence length="345" mass="39287">MNTNGTPPHFKQIHRPFLLIIIILVACFIGRIMFWYGFDPNLLQLAILFIICLLATGATWVWLWNRRTANYMQTLDAAIERAMHDQPPLTNYEETALSSMEHKLKRYIGIAKTNERIIQTEKNKIKELISDISHQTKTPLSNIMVFSQLLEEIPGLDENVRYYVQHIQAQSDKLDWLIQSLIKLSRLETGMISLQQMEAKPLIQTLTKALSQVYAQAENKQITINIDCGTHILACHDVKWTSEAIFNLLENAVKYTPHSGQISILAETNEMFTCIQLTDTGLGIPSEEIPHIFKRFYRGKQAREFEGVGIGLFLSREIITAQGGHIKVSSEAGKGTTFSVFLPKR</sequence>
<keyword evidence="10" id="KW-0067">ATP-binding</keyword>
<dbReference type="Gene3D" id="1.10.287.130">
    <property type="match status" value="1"/>
</dbReference>
<dbReference type="EMBL" id="LCZJ02000033">
    <property type="protein sequence ID" value="KTD84960.1"/>
    <property type="molecule type" value="Genomic_DNA"/>
</dbReference>
<gene>
    <name evidence="16" type="ORF">UQ64_25375</name>
</gene>
<dbReference type="CDD" id="cd00075">
    <property type="entry name" value="HATPase"/>
    <property type="match status" value="1"/>
</dbReference>
<organism evidence="16 17">
    <name type="scientific">Paenibacillus etheri</name>
    <dbReference type="NCBI Taxonomy" id="1306852"/>
    <lineage>
        <taxon>Bacteria</taxon>
        <taxon>Bacillati</taxon>
        <taxon>Bacillota</taxon>
        <taxon>Bacilli</taxon>
        <taxon>Bacillales</taxon>
        <taxon>Paenibacillaceae</taxon>
        <taxon>Paenibacillus</taxon>
    </lineage>
</organism>
<evidence type="ECO:0000256" key="6">
    <source>
        <dbReference type="ARBA" id="ARBA00022679"/>
    </source>
</evidence>
<dbReference type="AlphaFoldDB" id="A0A0W1AUM7"/>
<keyword evidence="11 14" id="KW-1133">Transmembrane helix</keyword>
<dbReference type="RefSeq" id="WP_060625646.1">
    <property type="nucleotide sequence ID" value="NZ_LCZJ02000033.1"/>
</dbReference>
<evidence type="ECO:0000256" key="5">
    <source>
        <dbReference type="ARBA" id="ARBA00022553"/>
    </source>
</evidence>
<dbReference type="InterPro" id="IPR003661">
    <property type="entry name" value="HisK_dim/P_dom"/>
</dbReference>
<accession>A0A0W1AUM7</accession>